<evidence type="ECO:0000256" key="1">
    <source>
        <dbReference type="SAM" id="Phobius"/>
    </source>
</evidence>
<keyword evidence="1" id="KW-0472">Membrane</keyword>
<dbReference type="InterPro" id="IPR021823">
    <property type="entry name" value="DUF3408"/>
</dbReference>
<proteinExistence type="predicted"/>
<evidence type="ECO:0000313" key="2">
    <source>
        <dbReference type="EMBL" id="KAA2556837.1"/>
    </source>
</evidence>
<evidence type="ECO:0000313" key="3">
    <source>
        <dbReference type="Proteomes" id="UP000323119"/>
    </source>
</evidence>
<accession>A0A9P3ZH04</accession>
<sequence>MYYDLFSEPHLFGIPTLTALLFASIFIRRLPAFSLRQAAMTTSSLLQPAVATETPAIRIPSAAACLKTMTKAASSGQGIAGTAHVKPGGAVAKAPKSRRRRTAVPDFEQTFMNLMEIRQRAALYVSIGTKRKILEVVKKIGGEYMTATSYVENILRQHLELYKDDINRIHKEQNTKELL</sequence>
<feature type="transmembrane region" description="Helical" evidence="1">
    <location>
        <begin position="12"/>
        <end position="30"/>
    </location>
</feature>
<keyword evidence="1" id="KW-1133">Transmembrane helix</keyword>
<gene>
    <name evidence="2" type="ORF">F2S36_14930</name>
</gene>
<organism evidence="2 3">
    <name type="scientific">Alistipes onderdonkii</name>
    <dbReference type="NCBI Taxonomy" id="328813"/>
    <lineage>
        <taxon>Bacteria</taxon>
        <taxon>Pseudomonadati</taxon>
        <taxon>Bacteroidota</taxon>
        <taxon>Bacteroidia</taxon>
        <taxon>Bacteroidales</taxon>
        <taxon>Rikenellaceae</taxon>
        <taxon>Alistipes</taxon>
    </lineage>
</organism>
<keyword evidence="1" id="KW-0812">Transmembrane</keyword>
<dbReference type="Pfam" id="PF11888">
    <property type="entry name" value="DUF3408"/>
    <property type="match status" value="1"/>
</dbReference>
<dbReference type="Proteomes" id="UP000323119">
    <property type="component" value="Unassembled WGS sequence"/>
</dbReference>
<comment type="caution">
    <text evidence="2">The sequence shown here is derived from an EMBL/GenBank/DDBJ whole genome shotgun (WGS) entry which is preliminary data.</text>
</comment>
<dbReference type="EMBL" id="VVUY01000025">
    <property type="protein sequence ID" value="KAA2556837.1"/>
    <property type="molecule type" value="Genomic_DNA"/>
</dbReference>
<protein>
    <submittedName>
        <fullName evidence="2">DUF3408 domain-containing protein</fullName>
    </submittedName>
</protein>
<name>A0A9P3ZH04_9BACT</name>
<reference evidence="2 3" key="1">
    <citation type="journal article" date="2019" name="Nat. Med.">
        <title>A library of human gut bacterial isolates paired with longitudinal multiomics data enables mechanistic microbiome research.</title>
        <authorList>
            <person name="Poyet M."/>
            <person name="Groussin M."/>
            <person name="Gibbons S.M."/>
            <person name="Avila-Pacheco J."/>
            <person name="Jiang X."/>
            <person name="Kearney S.M."/>
            <person name="Perrotta A.R."/>
            <person name="Berdy B."/>
            <person name="Zhao S."/>
            <person name="Lieberman T.D."/>
            <person name="Swanson P.K."/>
            <person name="Smith M."/>
            <person name="Roesemann S."/>
            <person name="Alexander J.E."/>
            <person name="Rich S.A."/>
            <person name="Livny J."/>
            <person name="Vlamakis H."/>
            <person name="Clish C."/>
            <person name="Bullock K."/>
            <person name="Deik A."/>
            <person name="Scott J."/>
            <person name="Pierce K.A."/>
            <person name="Xavier R.J."/>
            <person name="Alm E.J."/>
        </authorList>
    </citation>
    <scope>NUCLEOTIDE SEQUENCE [LARGE SCALE GENOMIC DNA]</scope>
    <source>
        <strain evidence="2 3">BIOML-A204</strain>
    </source>
</reference>
<dbReference type="AlphaFoldDB" id="A0A9P3ZH04"/>
<dbReference type="RefSeq" id="WP_149873694.1">
    <property type="nucleotide sequence ID" value="NZ_JADMQE010000027.1"/>
</dbReference>